<feature type="compositionally biased region" description="Low complexity" evidence="2">
    <location>
        <begin position="77"/>
        <end position="106"/>
    </location>
</feature>
<keyword evidence="1" id="KW-0175">Coiled coil</keyword>
<feature type="region of interest" description="Disordered" evidence="2">
    <location>
        <begin position="352"/>
        <end position="414"/>
    </location>
</feature>
<feature type="compositionally biased region" description="Low complexity" evidence="2">
    <location>
        <begin position="479"/>
        <end position="498"/>
    </location>
</feature>
<dbReference type="Pfam" id="PF13257">
    <property type="entry name" value="DUF4048"/>
    <property type="match status" value="1"/>
</dbReference>
<evidence type="ECO:0000313" key="4">
    <source>
        <dbReference type="EMBL" id="RYO88039.1"/>
    </source>
</evidence>
<feature type="compositionally biased region" description="Basic and acidic residues" evidence="2">
    <location>
        <begin position="459"/>
        <end position="468"/>
    </location>
</feature>
<name>A0ABY0H960_9PEZI</name>
<organism evidence="4 5">
    <name type="scientific">Monosporascus cannonballus</name>
    <dbReference type="NCBI Taxonomy" id="155416"/>
    <lineage>
        <taxon>Eukaryota</taxon>
        <taxon>Fungi</taxon>
        <taxon>Dikarya</taxon>
        <taxon>Ascomycota</taxon>
        <taxon>Pezizomycotina</taxon>
        <taxon>Sordariomycetes</taxon>
        <taxon>Xylariomycetidae</taxon>
        <taxon>Xylariales</taxon>
        <taxon>Xylariales incertae sedis</taxon>
        <taxon>Monosporascus</taxon>
    </lineage>
</organism>
<feature type="region of interest" description="Disordered" evidence="2">
    <location>
        <begin position="1"/>
        <end position="128"/>
    </location>
</feature>
<proteinExistence type="predicted"/>
<feature type="compositionally biased region" description="Polar residues" evidence="2">
    <location>
        <begin position="440"/>
        <end position="450"/>
    </location>
</feature>
<evidence type="ECO:0000256" key="2">
    <source>
        <dbReference type="SAM" id="MobiDB-lite"/>
    </source>
</evidence>
<feature type="region of interest" description="Disordered" evidence="2">
    <location>
        <begin position="533"/>
        <end position="557"/>
    </location>
</feature>
<sequence length="557" mass="60739">MAFQQNCRHRGSSNPTTSLDAVLASSSAGDRSATTTATDEQVQVPASPLSPTHVGWTDQSSRDSRQAEKETGFVSMPSPSARSETRSARSTSSASRNSNRLSLTLPIAPPNSLPSRAVPTPTSSVPPTPCETSAMVLPADPNELIIAIAAQERRVLELKEELGRAEGELVKLKKQFTAAESYKKRTSGRSCDPLRAIPSPGLGLTRYEDTPVVNRSSELERRKAILLAQSQGTLRDPKRTVISGGHTRTLSLLSPIKPTAEFPLHEDPIVRRSIDSPSGPDWRPKTATALNKRATWAPRQAQQSSGVKQIANDFKQGLWTFVEDLRQATVGDEAVTGKFNRTSDMALRLNRDNGDQDTIRAPATNRGRVPFPVETSSETSTPTKSISPSPGSFTDRVQHRRTTSKASETTKSRKHFSWTPLTFDQFDDDDWSNWDTPTSKQSRWSGSTVNGDIIPAISEKLDETEATLRRKRSHSELRSASQSPSAPTSQPTTSATETSPPPANKLDDLPQALLQRLSPGNIKRSAADFMREWEKSLSPPPETTAFEEAHAHASAVP</sequence>
<dbReference type="EMBL" id="QJNS01000092">
    <property type="protein sequence ID" value="RYO88039.1"/>
    <property type="molecule type" value="Genomic_DNA"/>
</dbReference>
<accession>A0ABY0H960</accession>
<feature type="compositionally biased region" description="Low complexity" evidence="2">
    <location>
        <begin position="372"/>
        <end position="392"/>
    </location>
</feature>
<feature type="domain" description="DUF4048" evidence="3">
    <location>
        <begin position="308"/>
        <end position="385"/>
    </location>
</feature>
<evidence type="ECO:0000313" key="5">
    <source>
        <dbReference type="Proteomes" id="UP000294003"/>
    </source>
</evidence>
<dbReference type="InterPro" id="IPR025122">
    <property type="entry name" value="DUF4048"/>
</dbReference>
<evidence type="ECO:0000256" key="1">
    <source>
        <dbReference type="SAM" id="Coils"/>
    </source>
</evidence>
<feature type="region of interest" description="Disordered" evidence="2">
    <location>
        <begin position="429"/>
        <end position="520"/>
    </location>
</feature>
<feature type="compositionally biased region" description="Polar residues" evidence="2">
    <location>
        <begin position="1"/>
        <end position="41"/>
    </location>
</feature>
<evidence type="ECO:0000259" key="3">
    <source>
        <dbReference type="Pfam" id="PF13257"/>
    </source>
</evidence>
<keyword evidence="5" id="KW-1185">Reference proteome</keyword>
<feature type="compositionally biased region" description="Basic and acidic residues" evidence="2">
    <location>
        <begin position="60"/>
        <end position="71"/>
    </location>
</feature>
<reference evidence="4 5" key="1">
    <citation type="submission" date="2018-06" db="EMBL/GenBank/DDBJ databases">
        <title>Complete Genomes of Monosporascus.</title>
        <authorList>
            <person name="Robinson A.J."/>
            <person name="Natvig D.O."/>
        </authorList>
    </citation>
    <scope>NUCLEOTIDE SEQUENCE [LARGE SCALE GENOMIC DNA]</scope>
    <source>
        <strain evidence="4 5">CBS 609.92</strain>
    </source>
</reference>
<feature type="coiled-coil region" evidence="1">
    <location>
        <begin position="148"/>
        <end position="175"/>
    </location>
</feature>
<comment type="caution">
    <text evidence="4">The sequence shown here is derived from an EMBL/GenBank/DDBJ whole genome shotgun (WGS) entry which is preliminary data.</text>
</comment>
<dbReference type="Proteomes" id="UP000294003">
    <property type="component" value="Unassembled WGS sequence"/>
</dbReference>
<protein>
    <recommendedName>
        <fullName evidence="3">DUF4048 domain-containing protein</fullName>
    </recommendedName>
</protein>
<gene>
    <name evidence="4" type="ORF">DL762_003924</name>
</gene>